<keyword evidence="1" id="KW-0812">Transmembrane</keyword>
<evidence type="ECO:0000256" key="1">
    <source>
        <dbReference type="SAM" id="Phobius"/>
    </source>
</evidence>
<accession>A0A2I0UJV2</accession>
<organism evidence="2 3">
    <name type="scientific">Limosa lapponica baueri</name>
    <dbReference type="NCBI Taxonomy" id="1758121"/>
    <lineage>
        <taxon>Eukaryota</taxon>
        <taxon>Metazoa</taxon>
        <taxon>Chordata</taxon>
        <taxon>Craniata</taxon>
        <taxon>Vertebrata</taxon>
        <taxon>Euteleostomi</taxon>
        <taxon>Archelosauria</taxon>
        <taxon>Archosauria</taxon>
        <taxon>Dinosauria</taxon>
        <taxon>Saurischia</taxon>
        <taxon>Theropoda</taxon>
        <taxon>Coelurosauria</taxon>
        <taxon>Aves</taxon>
        <taxon>Neognathae</taxon>
        <taxon>Neoaves</taxon>
        <taxon>Charadriiformes</taxon>
        <taxon>Scolopacidae</taxon>
        <taxon>Limosa</taxon>
    </lineage>
</organism>
<proteinExistence type="predicted"/>
<evidence type="ECO:0000313" key="3">
    <source>
        <dbReference type="Proteomes" id="UP000233556"/>
    </source>
</evidence>
<feature type="transmembrane region" description="Helical" evidence="1">
    <location>
        <begin position="53"/>
        <end position="78"/>
    </location>
</feature>
<dbReference type="AlphaFoldDB" id="A0A2I0UJV2"/>
<name>A0A2I0UJV2_LIMLA</name>
<gene>
    <name evidence="2" type="ORF">llap_3358</name>
</gene>
<evidence type="ECO:0000313" key="2">
    <source>
        <dbReference type="EMBL" id="PKU46334.1"/>
    </source>
</evidence>
<sequence>MEMLSCEIIPMPEHSHKCIRNLLLCPSESNLREDKNVTRRHANIKRKMFYRKVFLVGSISSVLIGVEFSSSFALLPVLS</sequence>
<keyword evidence="3" id="KW-1185">Reference proteome</keyword>
<protein>
    <submittedName>
        <fullName evidence="2">Uncharacterized protein</fullName>
    </submittedName>
</protein>
<keyword evidence="1" id="KW-1133">Transmembrane helix</keyword>
<dbReference type="Proteomes" id="UP000233556">
    <property type="component" value="Unassembled WGS sequence"/>
</dbReference>
<reference evidence="3" key="1">
    <citation type="submission" date="2017-11" db="EMBL/GenBank/DDBJ databases">
        <authorList>
            <person name="Lima N.C."/>
            <person name="Parody-Merino A.M."/>
            <person name="Battley P.F."/>
            <person name="Fidler A.E."/>
            <person name="Prosdocimi F."/>
        </authorList>
    </citation>
    <scope>NUCLEOTIDE SEQUENCE [LARGE SCALE GENOMIC DNA]</scope>
</reference>
<reference evidence="3" key="2">
    <citation type="submission" date="2017-12" db="EMBL/GenBank/DDBJ databases">
        <title>Genome sequence of the Bar-tailed Godwit (Limosa lapponica baueri).</title>
        <authorList>
            <person name="Lima N.C.B."/>
            <person name="Parody-Merino A.M."/>
            <person name="Battley P.F."/>
            <person name="Fidler A.E."/>
            <person name="Prosdocimi F."/>
        </authorList>
    </citation>
    <scope>NUCLEOTIDE SEQUENCE [LARGE SCALE GENOMIC DNA]</scope>
</reference>
<keyword evidence="1" id="KW-0472">Membrane</keyword>
<dbReference type="EMBL" id="KZ505715">
    <property type="protein sequence ID" value="PKU46334.1"/>
    <property type="molecule type" value="Genomic_DNA"/>
</dbReference>